<sequence>AGQSAHSACALCLGRFSHDVNFCASPTLWNGDKAYCSRDRDGYLIPPNGAQLCLKWQLPRPCTSNSHPQRHLCS</sequence>
<dbReference type="EMBL" id="JARKIE010000105">
    <property type="protein sequence ID" value="KAJ7683751.1"/>
    <property type="molecule type" value="Genomic_DNA"/>
</dbReference>
<evidence type="ECO:0000313" key="2">
    <source>
        <dbReference type="Proteomes" id="UP001221757"/>
    </source>
</evidence>
<feature type="non-terminal residue" evidence="1">
    <location>
        <position position="74"/>
    </location>
</feature>
<feature type="non-terminal residue" evidence="1">
    <location>
        <position position="1"/>
    </location>
</feature>
<keyword evidence="2" id="KW-1185">Reference proteome</keyword>
<proteinExistence type="predicted"/>
<gene>
    <name evidence="1" type="ORF">B0H17DRAFT_897156</name>
</gene>
<evidence type="ECO:0000313" key="1">
    <source>
        <dbReference type="EMBL" id="KAJ7683751.1"/>
    </source>
</evidence>
<accession>A0AAD7D8D1</accession>
<comment type="caution">
    <text evidence="1">The sequence shown here is derived from an EMBL/GenBank/DDBJ whole genome shotgun (WGS) entry which is preliminary data.</text>
</comment>
<reference evidence="1" key="1">
    <citation type="submission" date="2023-03" db="EMBL/GenBank/DDBJ databases">
        <title>Massive genome expansion in bonnet fungi (Mycena s.s.) driven by repeated elements and novel gene families across ecological guilds.</title>
        <authorList>
            <consortium name="Lawrence Berkeley National Laboratory"/>
            <person name="Harder C.B."/>
            <person name="Miyauchi S."/>
            <person name="Viragh M."/>
            <person name="Kuo A."/>
            <person name="Thoen E."/>
            <person name="Andreopoulos B."/>
            <person name="Lu D."/>
            <person name="Skrede I."/>
            <person name="Drula E."/>
            <person name="Henrissat B."/>
            <person name="Morin E."/>
            <person name="Kohler A."/>
            <person name="Barry K."/>
            <person name="LaButti K."/>
            <person name="Morin E."/>
            <person name="Salamov A."/>
            <person name="Lipzen A."/>
            <person name="Mereny Z."/>
            <person name="Hegedus B."/>
            <person name="Baldrian P."/>
            <person name="Stursova M."/>
            <person name="Weitz H."/>
            <person name="Taylor A."/>
            <person name="Grigoriev I.V."/>
            <person name="Nagy L.G."/>
            <person name="Martin F."/>
            <person name="Kauserud H."/>
        </authorList>
    </citation>
    <scope>NUCLEOTIDE SEQUENCE</scope>
    <source>
        <strain evidence="1">CBHHK067</strain>
    </source>
</reference>
<dbReference type="Proteomes" id="UP001221757">
    <property type="component" value="Unassembled WGS sequence"/>
</dbReference>
<name>A0AAD7D8D1_MYCRO</name>
<dbReference type="AlphaFoldDB" id="A0AAD7D8D1"/>
<organism evidence="1 2">
    <name type="scientific">Mycena rosella</name>
    <name type="common">Pink bonnet</name>
    <name type="synonym">Agaricus rosellus</name>
    <dbReference type="NCBI Taxonomy" id="1033263"/>
    <lineage>
        <taxon>Eukaryota</taxon>
        <taxon>Fungi</taxon>
        <taxon>Dikarya</taxon>
        <taxon>Basidiomycota</taxon>
        <taxon>Agaricomycotina</taxon>
        <taxon>Agaricomycetes</taxon>
        <taxon>Agaricomycetidae</taxon>
        <taxon>Agaricales</taxon>
        <taxon>Marasmiineae</taxon>
        <taxon>Mycenaceae</taxon>
        <taxon>Mycena</taxon>
    </lineage>
</organism>
<protein>
    <submittedName>
        <fullName evidence="1">Uncharacterized protein</fullName>
    </submittedName>
</protein>